<dbReference type="GO" id="GO:0005506">
    <property type="term" value="F:iron ion binding"/>
    <property type="evidence" value="ECO:0007669"/>
    <property type="project" value="InterPro"/>
</dbReference>
<dbReference type="OrthoDB" id="3934656at2759"/>
<dbReference type="GO" id="GO:0020037">
    <property type="term" value="F:heme binding"/>
    <property type="evidence" value="ECO:0007669"/>
    <property type="project" value="InterPro"/>
</dbReference>
<keyword evidence="4" id="KW-0479">Metal-binding</keyword>
<comment type="cofactor">
    <cofactor evidence="1">
        <name>heme</name>
        <dbReference type="ChEBI" id="CHEBI:30413"/>
    </cofactor>
</comment>
<evidence type="ECO:0000256" key="5">
    <source>
        <dbReference type="ARBA" id="ARBA00023002"/>
    </source>
</evidence>
<dbReference type="Gene3D" id="1.10.630.10">
    <property type="entry name" value="Cytochrome P450"/>
    <property type="match status" value="1"/>
</dbReference>
<keyword evidence="7" id="KW-0503">Monooxygenase</keyword>
<evidence type="ECO:0000256" key="2">
    <source>
        <dbReference type="ARBA" id="ARBA00010617"/>
    </source>
</evidence>
<dbReference type="PANTHER" id="PTHR24305">
    <property type="entry name" value="CYTOCHROME P450"/>
    <property type="match status" value="1"/>
</dbReference>
<keyword evidence="3" id="KW-0349">Heme</keyword>
<dbReference type="SUPFAM" id="SSF48264">
    <property type="entry name" value="Cytochrome P450"/>
    <property type="match status" value="1"/>
</dbReference>
<evidence type="ECO:0000256" key="3">
    <source>
        <dbReference type="ARBA" id="ARBA00022617"/>
    </source>
</evidence>
<dbReference type="PANTHER" id="PTHR24305:SF77">
    <property type="entry name" value="CYTOCHROME P450 MONOOXYGENASE"/>
    <property type="match status" value="1"/>
</dbReference>
<keyword evidence="8" id="KW-0472">Membrane</keyword>
<dbReference type="InterPro" id="IPR036396">
    <property type="entry name" value="Cyt_P450_sf"/>
</dbReference>
<feature type="transmembrane region" description="Helical" evidence="8">
    <location>
        <begin position="26"/>
        <end position="50"/>
    </location>
</feature>
<evidence type="ECO:0000313" key="10">
    <source>
        <dbReference type="Proteomes" id="UP000193689"/>
    </source>
</evidence>
<evidence type="ECO:0000256" key="8">
    <source>
        <dbReference type="SAM" id="Phobius"/>
    </source>
</evidence>
<dbReference type="GO" id="GO:0004497">
    <property type="term" value="F:monooxygenase activity"/>
    <property type="evidence" value="ECO:0007669"/>
    <property type="project" value="UniProtKB-KW"/>
</dbReference>
<evidence type="ECO:0000313" key="9">
    <source>
        <dbReference type="EMBL" id="ORY68234.1"/>
    </source>
</evidence>
<comment type="caution">
    <text evidence="9">The sequence shown here is derived from an EMBL/GenBank/DDBJ whole genome shotgun (WGS) entry which is preliminary data.</text>
</comment>
<dbReference type="RefSeq" id="XP_040718521.1">
    <property type="nucleotide sequence ID" value="XM_040859532.1"/>
</dbReference>
<dbReference type="InterPro" id="IPR050121">
    <property type="entry name" value="Cytochrome_P450_monoxygenase"/>
</dbReference>
<dbReference type="GO" id="GO:0016705">
    <property type="term" value="F:oxidoreductase activity, acting on paired donors, with incorporation or reduction of molecular oxygen"/>
    <property type="evidence" value="ECO:0007669"/>
    <property type="project" value="InterPro"/>
</dbReference>
<dbReference type="InterPro" id="IPR001128">
    <property type="entry name" value="Cyt_P450"/>
</dbReference>
<evidence type="ECO:0000256" key="6">
    <source>
        <dbReference type="ARBA" id="ARBA00023004"/>
    </source>
</evidence>
<keyword evidence="8" id="KW-1133">Transmembrane helix</keyword>
<keyword evidence="8" id="KW-0812">Transmembrane</keyword>
<evidence type="ECO:0000256" key="4">
    <source>
        <dbReference type="ARBA" id="ARBA00022723"/>
    </source>
</evidence>
<keyword evidence="5" id="KW-0560">Oxidoreductase</keyword>
<evidence type="ECO:0000256" key="1">
    <source>
        <dbReference type="ARBA" id="ARBA00001971"/>
    </source>
</evidence>
<keyword evidence="10" id="KW-1185">Reference proteome</keyword>
<dbReference type="STRING" id="1141098.A0A1Y2EAA0"/>
<evidence type="ECO:0000256" key="7">
    <source>
        <dbReference type="ARBA" id="ARBA00023033"/>
    </source>
</evidence>
<dbReference type="AlphaFoldDB" id="A0A1Y2EAA0"/>
<keyword evidence="6" id="KW-0408">Iron</keyword>
<proteinExistence type="inferred from homology"/>
<sequence>MSKGLPALAHSWPTPPSSLYQLPTGLVMFIEMPTPILGYALLAFVVWYIISSLRSWYPLRHVPGPTLASFSYLWVATRVLTGRGAEYENLAKYGSLVRTSPRYLVSDDPNVIRHLNGVRSQANRDEWYFGAKFDPKRDHLLSSLKIKAHDKLKAKSAHGYSGRDNVDMEGGVDSQLLHFLDIIRQKYLSDAGTTRPFDFAHIIRYLTLDTITKVGFSKSFGFMDSKNDLYGYTDSLERTVGWIATAGDVPLLRRLFISPISAYFMAPKPTDERGLGKLIGVCQEITRSRFEKKDSDAEDMVGAFIRGGMTKDEIDCETILQIVAGSDTTATAIRSTMLHIISTPRVYQRLKAEIKDAVESGKVSSPITMGQAKNLPYFQHHMGRPPHALARRVRILQRHPPAGETINGLFIPGGTAVGCNFVAMMRLKSVFGQDSQVFRPERFLEASEEKRNEMIRTVDLAFGHGRWMCAGKVLAMIELNKVTFELVRAFDWQLIYPGQPWEEVAYTVFVQRHMWVRVTEAGKDL</sequence>
<dbReference type="Proteomes" id="UP000193689">
    <property type="component" value="Unassembled WGS sequence"/>
</dbReference>
<name>A0A1Y2EAA0_9PEZI</name>
<reference evidence="9 10" key="1">
    <citation type="submission" date="2016-07" db="EMBL/GenBank/DDBJ databases">
        <title>Pervasive Adenine N6-methylation of Active Genes in Fungi.</title>
        <authorList>
            <consortium name="DOE Joint Genome Institute"/>
            <person name="Mondo S.J."/>
            <person name="Dannebaum R.O."/>
            <person name="Kuo R.C."/>
            <person name="Labutti K."/>
            <person name="Haridas S."/>
            <person name="Kuo A."/>
            <person name="Salamov A."/>
            <person name="Ahrendt S.R."/>
            <person name="Lipzen A."/>
            <person name="Sullivan W."/>
            <person name="Andreopoulos W.B."/>
            <person name="Clum A."/>
            <person name="Lindquist E."/>
            <person name="Daum C."/>
            <person name="Ramamoorthy G.K."/>
            <person name="Gryganskyi A."/>
            <person name="Culley D."/>
            <person name="Magnuson J.K."/>
            <person name="James T.Y."/>
            <person name="O'Malley M.A."/>
            <person name="Stajich J.E."/>
            <person name="Spatafora J.W."/>
            <person name="Visel A."/>
            <person name="Grigoriev I.V."/>
        </authorList>
    </citation>
    <scope>NUCLEOTIDE SEQUENCE [LARGE SCALE GENOMIC DNA]</scope>
    <source>
        <strain evidence="9 10">CBS 129021</strain>
    </source>
</reference>
<gene>
    <name evidence="9" type="ORF">BCR38DRAFT_422514</name>
</gene>
<organism evidence="9 10">
    <name type="scientific">Pseudomassariella vexata</name>
    <dbReference type="NCBI Taxonomy" id="1141098"/>
    <lineage>
        <taxon>Eukaryota</taxon>
        <taxon>Fungi</taxon>
        <taxon>Dikarya</taxon>
        <taxon>Ascomycota</taxon>
        <taxon>Pezizomycotina</taxon>
        <taxon>Sordariomycetes</taxon>
        <taxon>Xylariomycetidae</taxon>
        <taxon>Amphisphaeriales</taxon>
        <taxon>Pseudomassariaceae</taxon>
        <taxon>Pseudomassariella</taxon>
    </lineage>
</organism>
<dbReference type="InParanoid" id="A0A1Y2EAA0"/>
<protein>
    <submittedName>
        <fullName evidence="9">Cytochrome P450</fullName>
    </submittedName>
</protein>
<dbReference type="PRINTS" id="PR00385">
    <property type="entry name" value="P450"/>
</dbReference>
<comment type="similarity">
    <text evidence="2">Belongs to the cytochrome P450 family.</text>
</comment>
<dbReference type="Pfam" id="PF00067">
    <property type="entry name" value="p450"/>
    <property type="match status" value="1"/>
</dbReference>
<accession>A0A1Y2EAA0</accession>
<dbReference type="CDD" id="cd11060">
    <property type="entry name" value="CYP57A1-like"/>
    <property type="match status" value="1"/>
</dbReference>
<dbReference type="GeneID" id="63775744"/>
<dbReference type="EMBL" id="MCFJ01000003">
    <property type="protein sequence ID" value="ORY68234.1"/>
    <property type="molecule type" value="Genomic_DNA"/>
</dbReference>